<evidence type="ECO:0000313" key="1">
    <source>
        <dbReference type="EMBL" id="MBT1690886.1"/>
    </source>
</evidence>
<name>A0AAP2DGJ7_9BACT</name>
<gene>
    <name evidence="1" type="ORF">KK078_30280</name>
    <name evidence="2" type="ORF">KK078_30285</name>
</gene>
<evidence type="ECO:0000313" key="2">
    <source>
        <dbReference type="EMBL" id="MBT1690887.1"/>
    </source>
</evidence>
<dbReference type="EMBL" id="JAHESC010000110">
    <property type="protein sequence ID" value="MBT1690886.1"/>
    <property type="molecule type" value="Genomic_DNA"/>
</dbReference>
<dbReference type="EMBL" id="JAHESC010000111">
    <property type="protein sequence ID" value="MBT1690887.1"/>
    <property type="molecule type" value="Genomic_DNA"/>
</dbReference>
<dbReference type="RefSeq" id="WP_254094788.1">
    <property type="nucleotide sequence ID" value="NZ_JAHESC010000110.1"/>
</dbReference>
<organism evidence="2 3">
    <name type="scientific">Dawidia soli</name>
    <dbReference type="NCBI Taxonomy" id="2782352"/>
    <lineage>
        <taxon>Bacteria</taxon>
        <taxon>Pseudomonadati</taxon>
        <taxon>Bacteroidota</taxon>
        <taxon>Cytophagia</taxon>
        <taxon>Cytophagales</taxon>
        <taxon>Chryseotaleaceae</taxon>
        <taxon>Dawidia</taxon>
    </lineage>
</organism>
<dbReference type="AlphaFoldDB" id="A0AAP2DGJ7"/>
<sequence>IYGFRGLFGRRYIASRESVGLAADASWYLYYKKKVFPENREGIFISKFDKSKEGFSLGVGASIATSGDNGYTFSSKVFFLLSLPEIILIQGQAAILKTRLGLDTTSDPPFSAMVAISRDGVEAAFGVNYKLPDSGAIIQVDALVEMAFFKKNASAWYINVGRDLPENKRVQAKILSLFNMYSYLMLSSQGIR</sequence>
<accession>A0AAP2DGJ7</accession>
<evidence type="ECO:0000313" key="3">
    <source>
        <dbReference type="Proteomes" id="UP001319180"/>
    </source>
</evidence>
<keyword evidence="3" id="KW-1185">Reference proteome</keyword>
<reference evidence="2 3" key="1">
    <citation type="submission" date="2021-05" db="EMBL/GenBank/DDBJ databases">
        <title>A Polyphasic approach of four new species of the genus Ohtaekwangia: Ohtaekwangia histidinii sp. nov., Ohtaekwangia cretensis sp. nov., Ohtaekwangia indiensis sp. nov., Ohtaekwangia reichenbachii sp. nov. from diverse environment.</title>
        <authorList>
            <person name="Octaviana S."/>
        </authorList>
    </citation>
    <scope>NUCLEOTIDE SEQUENCE [LARGE SCALE GENOMIC DNA]</scope>
    <source>
        <strain evidence="2 3">PWU37</strain>
    </source>
</reference>
<protein>
    <submittedName>
        <fullName evidence="2">Uncharacterized protein</fullName>
    </submittedName>
</protein>
<feature type="non-terminal residue" evidence="2">
    <location>
        <position position="1"/>
    </location>
</feature>
<comment type="caution">
    <text evidence="2">The sequence shown here is derived from an EMBL/GenBank/DDBJ whole genome shotgun (WGS) entry which is preliminary data.</text>
</comment>
<proteinExistence type="predicted"/>
<dbReference type="Proteomes" id="UP001319180">
    <property type="component" value="Unassembled WGS sequence"/>
</dbReference>
<feature type="non-terminal residue" evidence="2">
    <location>
        <position position="192"/>
    </location>
</feature>